<evidence type="ECO:0000256" key="2">
    <source>
        <dbReference type="ARBA" id="ARBA00022723"/>
    </source>
</evidence>
<keyword evidence="2" id="KW-0479">Metal-binding</keyword>
<dbReference type="AlphaFoldDB" id="A0A8H6A5B6"/>
<dbReference type="Pfam" id="PF07732">
    <property type="entry name" value="Cu-oxidase_3"/>
    <property type="match status" value="1"/>
</dbReference>
<evidence type="ECO:0000256" key="6">
    <source>
        <dbReference type="ARBA" id="ARBA00023180"/>
    </source>
</evidence>
<evidence type="ECO:0000259" key="7">
    <source>
        <dbReference type="Pfam" id="PF00394"/>
    </source>
</evidence>
<dbReference type="InterPro" id="IPR045087">
    <property type="entry name" value="Cu-oxidase_fam"/>
</dbReference>
<dbReference type="GO" id="GO:0005507">
    <property type="term" value="F:copper ion binding"/>
    <property type="evidence" value="ECO:0007669"/>
    <property type="project" value="InterPro"/>
</dbReference>
<organism evidence="10 11">
    <name type="scientific">Petromyces alliaceus</name>
    <name type="common">Aspergillus alliaceus</name>
    <dbReference type="NCBI Taxonomy" id="209559"/>
    <lineage>
        <taxon>Eukaryota</taxon>
        <taxon>Fungi</taxon>
        <taxon>Dikarya</taxon>
        <taxon>Ascomycota</taxon>
        <taxon>Pezizomycotina</taxon>
        <taxon>Eurotiomycetes</taxon>
        <taxon>Eurotiomycetidae</taxon>
        <taxon>Eurotiales</taxon>
        <taxon>Aspergillaceae</taxon>
        <taxon>Aspergillus</taxon>
        <taxon>Aspergillus subgen. Circumdati</taxon>
    </lineage>
</organism>
<dbReference type="Pfam" id="PF00394">
    <property type="entry name" value="Cu-oxidase"/>
    <property type="match status" value="1"/>
</dbReference>
<dbReference type="Pfam" id="PF07731">
    <property type="entry name" value="Cu-oxidase_2"/>
    <property type="match status" value="1"/>
</dbReference>
<dbReference type="Proteomes" id="UP000541154">
    <property type="component" value="Unassembled WGS sequence"/>
</dbReference>
<feature type="domain" description="Plastocyanin-like" evidence="7">
    <location>
        <begin position="171"/>
        <end position="318"/>
    </location>
</feature>
<dbReference type="InterPro" id="IPR001117">
    <property type="entry name" value="Cu-oxidase_2nd"/>
</dbReference>
<proteinExistence type="inferred from homology"/>
<feature type="domain" description="Plastocyanin-like" evidence="8">
    <location>
        <begin position="374"/>
        <end position="491"/>
    </location>
</feature>
<evidence type="ECO:0000256" key="5">
    <source>
        <dbReference type="ARBA" id="ARBA00023008"/>
    </source>
</evidence>
<dbReference type="PANTHER" id="PTHR11709">
    <property type="entry name" value="MULTI-COPPER OXIDASE"/>
    <property type="match status" value="1"/>
</dbReference>
<accession>A0A8H6A5B6</accession>
<evidence type="ECO:0000313" key="10">
    <source>
        <dbReference type="EMBL" id="KAF5861309.1"/>
    </source>
</evidence>
<comment type="caution">
    <text evidence="10">The sequence shown here is derived from an EMBL/GenBank/DDBJ whole genome shotgun (WGS) entry which is preliminary data.</text>
</comment>
<dbReference type="CDD" id="cd13880">
    <property type="entry name" value="CuRO_2_MaLCC_like"/>
    <property type="match status" value="1"/>
</dbReference>
<evidence type="ECO:0000256" key="3">
    <source>
        <dbReference type="ARBA" id="ARBA00022737"/>
    </source>
</evidence>
<protein>
    <recommendedName>
        <fullName evidence="12">Multicopper oxidase</fullName>
    </recommendedName>
</protein>
<dbReference type="GO" id="GO:0016491">
    <property type="term" value="F:oxidoreductase activity"/>
    <property type="evidence" value="ECO:0007669"/>
    <property type="project" value="UniProtKB-KW"/>
</dbReference>
<dbReference type="InterPro" id="IPR008972">
    <property type="entry name" value="Cupredoxin"/>
</dbReference>
<evidence type="ECO:0000259" key="9">
    <source>
        <dbReference type="Pfam" id="PF07732"/>
    </source>
</evidence>
<dbReference type="PANTHER" id="PTHR11709:SF502">
    <property type="entry name" value="MULTICOPPER OXIDASE"/>
    <property type="match status" value="1"/>
</dbReference>
<dbReference type="SUPFAM" id="SSF49503">
    <property type="entry name" value="Cupredoxins"/>
    <property type="match status" value="3"/>
</dbReference>
<dbReference type="InterPro" id="IPR011707">
    <property type="entry name" value="Cu-oxidase-like_N"/>
</dbReference>
<dbReference type="InterPro" id="IPR011706">
    <property type="entry name" value="Cu-oxidase_C"/>
</dbReference>
<dbReference type="Gene3D" id="2.60.40.420">
    <property type="entry name" value="Cupredoxins - blue copper proteins"/>
    <property type="match status" value="3"/>
</dbReference>
<evidence type="ECO:0000256" key="4">
    <source>
        <dbReference type="ARBA" id="ARBA00023002"/>
    </source>
</evidence>
<keyword evidence="5" id="KW-0186">Copper</keyword>
<keyword evidence="3" id="KW-0677">Repeat</keyword>
<keyword evidence="11" id="KW-1185">Reference proteome</keyword>
<dbReference type="EMBL" id="SPNV01000103">
    <property type="protein sequence ID" value="KAF5861309.1"/>
    <property type="molecule type" value="Genomic_DNA"/>
</dbReference>
<comment type="similarity">
    <text evidence="1">Belongs to the multicopper oxidase family.</text>
</comment>
<evidence type="ECO:0008006" key="12">
    <source>
        <dbReference type="Google" id="ProtNLM"/>
    </source>
</evidence>
<keyword evidence="4" id="KW-0560">Oxidoreductase</keyword>
<evidence type="ECO:0000256" key="1">
    <source>
        <dbReference type="ARBA" id="ARBA00010609"/>
    </source>
</evidence>
<evidence type="ECO:0000313" key="11">
    <source>
        <dbReference type="Proteomes" id="UP000541154"/>
    </source>
</evidence>
<dbReference type="FunFam" id="2.60.40.420:FF:000038">
    <property type="entry name" value="Extracellular dihydrogeodin oxidase/laccase"/>
    <property type="match status" value="1"/>
</dbReference>
<evidence type="ECO:0000259" key="8">
    <source>
        <dbReference type="Pfam" id="PF07731"/>
    </source>
</evidence>
<name>A0A8H6A5B6_PETAA</name>
<gene>
    <name evidence="10" type="ORF">ETB97_000425</name>
</gene>
<feature type="domain" description="Plastocyanin-like" evidence="9">
    <location>
        <begin position="71"/>
        <end position="161"/>
    </location>
</feature>
<dbReference type="CDD" id="cd13901">
    <property type="entry name" value="CuRO_3_MaLCC_like"/>
    <property type="match status" value="1"/>
</dbReference>
<reference evidence="10 11" key="1">
    <citation type="submission" date="2019-04" db="EMBL/GenBank/DDBJ databases">
        <title>Aspergillus burnettii sp. nov., novel species from soil in southeast Queensland.</title>
        <authorList>
            <person name="Gilchrist C.L.M."/>
            <person name="Pitt J.I."/>
            <person name="Lange L."/>
            <person name="Lacey H.J."/>
            <person name="Vuong D."/>
            <person name="Midgley D.J."/>
            <person name="Greenfield P."/>
            <person name="Bradbury M."/>
            <person name="Lacey E."/>
            <person name="Busk P.K."/>
            <person name="Pilgaard B."/>
            <person name="Chooi Y.H."/>
            <person name="Piggott A.M."/>
        </authorList>
    </citation>
    <scope>NUCLEOTIDE SEQUENCE [LARGE SCALE GENOMIC DNA]</scope>
    <source>
        <strain evidence="10 11">FRR 5400</strain>
    </source>
</reference>
<sequence>MFLIVANSELQDAHLSLMEPSEAPHYGTAYTKILICYAISVAMAIGLRVYLLWENGRRDKQQGVYIDLEEIHWGDNVVVHVTNKLSTSVKNGTSIHFHSIRQNYTNPSNGVVSITQCPTAQKSTITYKWRVIQYGSTWYHSRIGLQAWRGVFGTIKINGPASANYNEDKGFVVLNDWDINTVDELFDSAQTGGPPALDNGLINRMNVPGTVGYANQTGSRWNTPFTEGTSYRFRLVNAAINTHFKFMIDNHTMTVIASDLVPIEPYNTTVLDIAMGQPYDIIVRADKASVAKDFWLRAIPQEACSENQSVNSIKRIVYYGPSPSRPTTSPYSYPDACNDEDMSNLVPIVNPYTITSNLLYNKSEPHSMHVTWEDPTLLEIYRNHTSFTNTSGVVQLPRTDEWAFVIIEATLSVPHPIHLHGHDFVVLSQGSGTYTAGDITTINPPRRDTAKLPANGHLVIGFITDKPGAWLMHCHSGWHTEEGFAMQVVERYS</sequence>
<keyword evidence="6" id="KW-0325">Glycoprotein</keyword>